<accession>A0ABR3Z2C4</accession>
<keyword evidence="3 10" id="KW-0662">Pyridine nucleotide biosynthesis</keyword>
<evidence type="ECO:0000256" key="9">
    <source>
        <dbReference type="ARBA" id="ARBA00047818"/>
    </source>
</evidence>
<dbReference type="PANTHER" id="PTHR46028">
    <property type="entry name" value="KYNURENINE 3-MONOOXYGENASE"/>
    <property type="match status" value="1"/>
</dbReference>
<keyword evidence="7 10" id="KW-0560">Oxidoreductase</keyword>
<evidence type="ECO:0000256" key="7">
    <source>
        <dbReference type="ARBA" id="ARBA00023002"/>
    </source>
</evidence>
<sequence length="538" mass="59912">MAETVRQKTVIVGAGPVGSLAALYAAQRGHEVEVYELRNDLRDPSTTPLNFTKSINLALSTRGITALENSGNVELLEHVFDATIPMRGRMIHGKKPTGELYEAAQDYDAHGRTIFAIDRAGLNGRLLDILEKLPNVRFFFNHKMTGADFRNRKAWFELQDGPKDGPNKKTGRAREIEIGFDFMIGADGAHSPVRHHLMKYVMMDYQQHYIDTLWCEFQIKAAEVDAAVANDADTDAAFRAKFRISPNHLHIWPGKDFMFIAIPSDDGSFTCTLFMPTAEFAQLETVPADDDKTLPAFFNQHFPGVTELIPPADLVASFRRNPHLPLISVNCKPHHFQASAVIVGDAAHAMVPFYGQGMNAGLEDVRVLFGLLDKYANAESNDPSGDVDNSAASVDARRSQALAEYSALRVPDAYAINDLALHNYTEMRASVLSPTYRLRKFLEEQLSVHVPWLGWRTKYARVSFGNERYSEVVRKSEFQGRVLLGGLIGLVGVPVFTGLVLLLHGRGRHGSGSCGSFFRFVTSHTRYLAQWVANGFRR</sequence>
<proteinExistence type="inferred from homology"/>
<organism evidence="13 14">
    <name type="scientific">Sporothrix stenoceras</name>
    <dbReference type="NCBI Taxonomy" id="5173"/>
    <lineage>
        <taxon>Eukaryota</taxon>
        <taxon>Fungi</taxon>
        <taxon>Dikarya</taxon>
        <taxon>Ascomycota</taxon>
        <taxon>Pezizomycotina</taxon>
        <taxon>Sordariomycetes</taxon>
        <taxon>Sordariomycetidae</taxon>
        <taxon>Ophiostomatales</taxon>
        <taxon>Ophiostomataceae</taxon>
        <taxon>Sporothrix</taxon>
    </lineage>
</organism>
<evidence type="ECO:0000313" key="13">
    <source>
        <dbReference type="EMBL" id="KAL1894337.1"/>
    </source>
</evidence>
<keyword evidence="11" id="KW-1133">Transmembrane helix</keyword>
<dbReference type="SUPFAM" id="SSF51905">
    <property type="entry name" value="FAD/NAD(P)-binding domain"/>
    <property type="match status" value="1"/>
</dbReference>
<dbReference type="Pfam" id="PF01494">
    <property type="entry name" value="FAD_binding_3"/>
    <property type="match status" value="1"/>
</dbReference>
<dbReference type="PRINTS" id="PR00420">
    <property type="entry name" value="RNGMNOXGNASE"/>
</dbReference>
<comment type="cofactor">
    <cofactor evidence="1 10">
        <name>FAD</name>
        <dbReference type="ChEBI" id="CHEBI:57692"/>
    </cofactor>
</comment>
<keyword evidence="10 11" id="KW-0472">Membrane</keyword>
<evidence type="ECO:0000256" key="3">
    <source>
        <dbReference type="ARBA" id="ARBA00022642"/>
    </source>
</evidence>
<gene>
    <name evidence="10 13" type="primary">BNA4</name>
    <name evidence="13" type="ORF">Sste5346_005836</name>
</gene>
<keyword evidence="10" id="KW-0496">Mitochondrion</keyword>
<comment type="function">
    <text evidence="10">Catalyzes the hydroxylation of L-kynurenine (L-Kyn) to form 3-hydroxy-L-kynurenine (L-3OHKyn). Required for synthesis of quinolinic acid.</text>
</comment>
<dbReference type="InterPro" id="IPR036188">
    <property type="entry name" value="FAD/NAD-bd_sf"/>
</dbReference>
<feature type="transmembrane region" description="Helical" evidence="11">
    <location>
        <begin position="482"/>
        <end position="503"/>
    </location>
</feature>
<dbReference type="Proteomes" id="UP001583186">
    <property type="component" value="Unassembled WGS sequence"/>
</dbReference>
<dbReference type="EMBL" id="JAWCUI010000033">
    <property type="protein sequence ID" value="KAL1894337.1"/>
    <property type="molecule type" value="Genomic_DNA"/>
</dbReference>
<keyword evidence="14" id="KW-1185">Reference proteome</keyword>
<evidence type="ECO:0000256" key="5">
    <source>
        <dbReference type="ARBA" id="ARBA00022827"/>
    </source>
</evidence>
<evidence type="ECO:0000256" key="6">
    <source>
        <dbReference type="ARBA" id="ARBA00022857"/>
    </source>
</evidence>
<dbReference type="InterPro" id="IPR002938">
    <property type="entry name" value="FAD-bd"/>
</dbReference>
<comment type="similarity">
    <text evidence="10">Belongs to the aromatic-ring hydroxylase family. KMO subfamily.</text>
</comment>
<evidence type="ECO:0000259" key="12">
    <source>
        <dbReference type="Pfam" id="PF01494"/>
    </source>
</evidence>
<evidence type="ECO:0000256" key="8">
    <source>
        <dbReference type="ARBA" id="ARBA00023033"/>
    </source>
</evidence>
<dbReference type="Gene3D" id="3.50.50.60">
    <property type="entry name" value="FAD/NAD(P)-binding domain"/>
    <property type="match status" value="1"/>
</dbReference>
<reference evidence="13 14" key="1">
    <citation type="journal article" date="2024" name="IMA Fungus">
        <title>IMA Genome - F19 : A genome assembly and annotation guide to empower mycologists, including annotated draft genome sequences of Ceratocystis pirilliformis, Diaporthe australafricana, Fusarium ophioides, Paecilomyces lecythidis, and Sporothrix stenoceras.</title>
        <authorList>
            <person name="Aylward J."/>
            <person name="Wilson A.M."/>
            <person name="Visagie C.M."/>
            <person name="Spraker J."/>
            <person name="Barnes I."/>
            <person name="Buitendag C."/>
            <person name="Ceriani C."/>
            <person name="Del Mar Angel L."/>
            <person name="du Plessis D."/>
            <person name="Fuchs T."/>
            <person name="Gasser K."/>
            <person name="Kramer D."/>
            <person name="Li W."/>
            <person name="Munsamy K."/>
            <person name="Piso A."/>
            <person name="Price J.L."/>
            <person name="Sonnekus B."/>
            <person name="Thomas C."/>
            <person name="van der Nest A."/>
            <person name="van Dijk A."/>
            <person name="van Heerden A."/>
            <person name="van Vuuren N."/>
            <person name="Yilmaz N."/>
            <person name="Duong T.A."/>
            <person name="van der Merwe N.A."/>
            <person name="Wingfield M.J."/>
            <person name="Wingfield B.D."/>
        </authorList>
    </citation>
    <scope>NUCLEOTIDE SEQUENCE [LARGE SCALE GENOMIC DNA]</scope>
    <source>
        <strain evidence="13 14">CMW 5346</strain>
    </source>
</reference>
<evidence type="ECO:0000256" key="11">
    <source>
        <dbReference type="SAM" id="Phobius"/>
    </source>
</evidence>
<dbReference type="EC" id="1.14.13.9" evidence="10"/>
<keyword evidence="5 10" id="KW-0274">FAD</keyword>
<keyword evidence="11" id="KW-0812">Transmembrane</keyword>
<evidence type="ECO:0000313" key="14">
    <source>
        <dbReference type="Proteomes" id="UP001583186"/>
    </source>
</evidence>
<dbReference type="HAMAP" id="MF_01971">
    <property type="entry name" value="Kynurenine_monooxygenase"/>
    <property type="match status" value="1"/>
</dbReference>
<protein>
    <recommendedName>
        <fullName evidence="10">Kynurenine 3-monooxygenase</fullName>
        <ecNumber evidence="10">1.14.13.9</ecNumber>
    </recommendedName>
    <alternativeName>
        <fullName evidence="10">Biosynthesis of nicotinic acid protein 4</fullName>
    </alternativeName>
    <alternativeName>
        <fullName evidence="10">Kynurenine 3-hydroxylase</fullName>
    </alternativeName>
</protein>
<evidence type="ECO:0000256" key="10">
    <source>
        <dbReference type="HAMAP-Rule" id="MF_03018"/>
    </source>
</evidence>
<dbReference type="PANTHER" id="PTHR46028:SF2">
    <property type="entry name" value="KYNURENINE 3-MONOOXYGENASE"/>
    <property type="match status" value="1"/>
</dbReference>
<evidence type="ECO:0000256" key="1">
    <source>
        <dbReference type="ARBA" id="ARBA00001974"/>
    </source>
</evidence>
<dbReference type="InterPro" id="IPR027545">
    <property type="entry name" value="Kynurenine_monooxygenase"/>
</dbReference>
<keyword evidence="8 10" id="KW-0503">Monooxygenase</keyword>
<comment type="caution">
    <text evidence="13">The sequence shown here is derived from an EMBL/GenBank/DDBJ whole genome shotgun (WGS) entry which is preliminary data.</text>
</comment>
<comment type="catalytic activity">
    <reaction evidence="9 10">
        <text>L-kynurenine + NADPH + O2 + H(+) = 3-hydroxy-L-kynurenine + NADP(+) + H2O</text>
        <dbReference type="Rhea" id="RHEA:20545"/>
        <dbReference type="ChEBI" id="CHEBI:15377"/>
        <dbReference type="ChEBI" id="CHEBI:15378"/>
        <dbReference type="ChEBI" id="CHEBI:15379"/>
        <dbReference type="ChEBI" id="CHEBI:57783"/>
        <dbReference type="ChEBI" id="CHEBI:57959"/>
        <dbReference type="ChEBI" id="CHEBI:58125"/>
        <dbReference type="ChEBI" id="CHEBI:58349"/>
        <dbReference type="EC" id="1.14.13.9"/>
    </reaction>
</comment>
<feature type="domain" description="FAD-binding" evidence="12">
    <location>
        <begin position="8"/>
        <end position="372"/>
    </location>
</feature>
<name>A0ABR3Z2C4_9PEZI</name>
<keyword evidence="4 10" id="KW-1000">Mitochondrion outer membrane</keyword>
<comment type="pathway">
    <text evidence="10">Cofactor biosynthesis; NAD(+) biosynthesis; quinolinate from L-kynurenine: step 1/3.</text>
</comment>
<dbReference type="GO" id="GO:0004502">
    <property type="term" value="F:kynurenine 3-monooxygenase activity"/>
    <property type="evidence" value="ECO:0007669"/>
    <property type="project" value="UniProtKB-EC"/>
</dbReference>
<evidence type="ECO:0000256" key="2">
    <source>
        <dbReference type="ARBA" id="ARBA00022630"/>
    </source>
</evidence>
<comment type="subcellular location">
    <subcellularLocation>
        <location evidence="10">Mitochondrion outer membrane</location>
    </subcellularLocation>
</comment>
<keyword evidence="2 10" id="KW-0285">Flavoprotein</keyword>
<evidence type="ECO:0000256" key="4">
    <source>
        <dbReference type="ARBA" id="ARBA00022787"/>
    </source>
</evidence>
<keyword evidence="6 10" id="KW-0521">NADP</keyword>